<dbReference type="PANTHER" id="PTHR45672">
    <property type="entry name" value="PROTEIN DISULFIDE-ISOMERASE C17H9.14C-RELATED"/>
    <property type="match status" value="1"/>
</dbReference>
<feature type="compositionally biased region" description="Low complexity" evidence="3">
    <location>
        <begin position="154"/>
        <end position="165"/>
    </location>
</feature>
<gene>
    <name evidence="5" type="ORF">BE221DRAFT_62922</name>
</gene>
<dbReference type="InterPro" id="IPR051063">
    <property type="entry name" value="PDI"/>
</dbReference>
<feature type="compositionally biased region" description="Polar residues" evidence="3">
    <location>
        <begin position="139"/>
        <end position="149"/>
    </location>
</feature>
<evidence type="ECO:0000256" key="2">
    <source>
        <dbReference type="ARBA" id="ARBA00022729"/>
    </source>
</evidence>
<dbReference type="InterPro" id="IPR036249">
    <property type="entry name" value="Thioredoxin-like_sf"/>
</dbReference>
<feature type="compositionally biased region" description="Basic and acidic residues" evidence="3">
    <location>
        <begin position="166"/>
        <end position="175"/>
    </location>
</feature>
<dbReference type="GO" id="GO:0003756">
    <property type="term" value="F:protein disulfide isomerase activity"/>
    <property type="evidence" value="ECO:0007669"/>
    <property type="project" value="TreeGrafter"/>
</dbReference>
<protein>
    <submittedName>
        <fullName evidence="5">Protein disulfide isomerase</fullName>
    </submittedName>
</protein>
<dbReference type="SUPFAM" id="SSF52833">
    <property type="entry name" value="Thioredoxin-like"/>
    <property type="match status" value="1"/>
</dbReference>
<feature type="compositionally biased region" description="Basic and acidic residues" evidence="3">
    <location>
        <begin position="95"/>
        <end position="121"/>
    </location>
</feature>
<keyword evidence="2" id="KW-0732">Signal</keyword>
<dbReference type="Gene3D" id="3.40.30.10">
    <property type="entry name" value="Glutaredoxin"/>
    <property type="match status" value="1"/>
</dbReference>
<evidence type="ECO:0000313" key="5">
    <source>
        <dbReference type="EMBL" id="OUS42895.1"/>
    </source>
</evidence>
<dbReference type="AlphaFoldDB" id="A0A1Y5I787"/>
<dbReference type="GO" id="GO:0005783">
    <property type="term" value="C:endoplasmic reticulum"/>
    <property type="evidence" value="ECO:0007669"/>
    <property type="project" value="TreeGrafter"/>
</dbReference>
<proteinExistence type="inferred from homology"/>
<feature type="domain" description="Thioredoxin" evidence="4">
    <location>
        <begin position="1"/>
        <end position="71"/>
    </location>
</feature>
<name>A0A1Y5I787_OSTTA</name>
<dbReference type="PANTHER" id="PTHR45672:SF3">
    <property type="entry name" value="THIOREDOXIN DOMAIN-CONTAINING PROTEIN 5"/>
    <property type="match status" value="1"/>
</dbReference>
<sequence>MKPAWDRLGADYKDSASVIIADVDCTAEGSGTCNKVGVQGYPTIKYYTAGDKKGKDYQGGRDYDELKKFVTKTLDKPLCDAVTKKGCAKNEIEFLNKMDGKEGNRDRRNQKGDEGGHEGVQHENASVEEAPSGARASAKASQRPYQGSGHQRRAVSVMSSSSRLLMHQDCERSTCAREVQSRQVTSRL</sequence>
<dbReference type="Proteomes" id="UP000195557">
    <property type="component" value="Unassembled WGS sequence"/>
</dbReference>
<dbReference type="EMBL" id="KZ155838">
    <property type="protein sequence ID" value="OUS42895.1"/>
    <property type="molecule type" value="Genomic_DNA"/>
</dbReference>
<comment type="similarity">
    <text evidence="1">Belongs to the protein disulfide isomerase family.</text>
</comment>
<feature type="region of interest" description="Disordered" evidence="3">
    <location>
        <begin position="95"/>
        <end position="188"/>
    </location>
</feature>
<evidence type="ECO:0000256" key="1">
    <source>
        <dbReference type="ARBA" id="ARBA00006347"/>
    </source>
</evidence>
<evidence type="ECO:0000256" key="3">
    <source>
        <dbReference type="SAM" id="MobiDB-lite"/>
    </source>
</evidence>
<dbReference type="GO" id="GO:0006457">
    <property type="term" value="P:protein folding"/>
    <property type="evidence" value="ECO:0007669"/>
    <property type="project" value="TreeGrafter"/>
</dbReference>
<evidence type="ECO:0000259" key="4">
    <source>
        <dbReference type="Pfam" id="PF00085"/>
    </source>
</evidence>
<organism evidence="5">
    <name type="scientific">Ostreococcus tauri</name>
    <name type="common">Marine green alga</name>
    <dbReference type="NCBI Taxonomy" id="70448"/>
    <lineage>
        <taxon>Eukaryota</taxon>
        <taxon>Viridiplantae</taxon>
        <taxon>Chlorophyta</taxon>
        <taxon>Mamiellophyceae</taxon>
        <taxon>Mamiellales</taxon>
        <taxon>Bathycoccaceae</taxon>
        <taxon>Ostreococcus</taxon>
    </lineage>
</organism>
<dbReference type="Pfam" id="PF00085">
    <property type="entry name" value="Thioredoxin"/>
    <property type="match status" value="1"/>
</dbReference>
<accession>A0A1Y5I787</accession>
<dbReference type="InterPro" id="IPR013766">
    <property type="entry name" value="Thioredoxin_domain"/>
</dbReference>
<keyword evidence="5" id="KW-0413">Isomerase</keyword>
<reference evidence="5" key="1">
    <citation type="submission" date="2017-04" db="EMBL/GenBank/DDBJ databases">
        <title>Population genomics of picophytoplankton unveils novel chromosome hypervariability.</title>
        <authorList>
            <consortium name="DOE Joint Genome Institute"/>
            <person name="Blanc-Mathieu R."/>
            <person name="Krasovec M."/>
            <person name="Hebrard M."/>
            <person name="Yau S."/>
            <person name="Desgranges E."/>
            <person name="Martin J."/>
            <person name="Schackwitz W."/>
            <person name="Kuo A."/>
            <person name="Salin G."/>
            <person name="Donnadieu C."/>
            <person name="Desdevises Y."/>
            <person name="Sanchez-Ferandin S."/>
            <person name="Moreau H."/>
            <person name="Rivals E."/>
            <person name="Grigoriev I.V."/>
            <person name="Grimsley N."/>
            <person name="Eyre-Walker A."/>
            <person name="Piganeau G."/>
        </authorList>
    </citation>
    <scope>NUCLEOTIDE SEQUENCE [LARGE SCALE GENOMIC DNA]</scope>
    <source>
        <strain evidence="5">RCC 1115</strain>
    </source>
</reference>